<name>A0A6M3KTY4_9ZZZZ</name>
<proteinExistence type="predicted"/>
<sequence>MDVTKYISADRVADIARLHEVPVSLEIMLAIGKKKKEFIDLAIAKAGKGSPEETEGLLIQAKALEWVESLVKMCKTVVEQVKQQ</sequence>
<evidence type="ECO:0000313" key="1">
    <source>
        <dbReference type="EMBL" id="QJA85262.1"/>
    </source>
</evidence>
<accession>A0A6M3KTY4</accession>
<protein>
    <submittedName>
        <fullName evidence="1">Uncharacterized protein</fullName>
    </submittedName>
</protein>
<gene>
    <name evidence="1" type="ORF">MM415B02238_0010</name>
</gene>
<organism evidence="1">
    <name type="scientific">viral metagenome</name>
    <dbReference type="NCBI Taxonomy" id="1070528"/>
    <lineage>
        <taxon>unclassified sequences</taxon>
        <taxon>metagenomes</taxon>
        <taxon>organismal metagenomes</taxon>
    </lineage>
</organism>
<dbReference type="AlphaFoldDB" id="A0A6M3KTY4"/>
<reference evidence="1" key="1">
    <citation type="submission" date="2020-03" db="EMBL/GenBank/DDBJ databases">
        <title>The deep terrestrial virosphere.</title>
        <authorList>
            <person name="Holmfeldt K."/>
            <person name="Nilsson E."/>
            <person name="Simone D."/>
            <person name="Lopez-Fernandez M."/>
            <person name="Wu X."/>
            <person name="de Brujin I."/>
            <person name="Lundin D."/>
            <person name="Andersson A."/>
            <person name="Bertilsson S."/>
            <person name="Dopson M."/>
        </authorList>
    </citation>
    <scope>NUCLEOTIDE SEQUENCE</scope>
    <source>
        <strain evidence="1">MM415B02238</strain>
    </source>
</reference>
<dbReference type="EMBL" id="MT142564">
    <property type="protein sequence ID" value="QJA85262.1"/>
    <property type="molecule type" value="Genomic_DNA"/>
</dbReference>